<protein>
    <submittedName>
        <fullName evidence="1">Uncharacterized protein</fullName>
    </submittedName>
</protein>
<dbReference type="EMBL" id="HG322949">
    <property type="protein sequence ID" value="CDG85414.1"/>
    <property type="molecule type" value="Genomic_DNA"/>
</dbReference>
<accession>W0V9A8</accession>
<keyword evidence="2" id="KW-1185">Reference proteome</keyword>
<organism evidence="1 2">
    <name type="scientific">Janthinobacterium agaricidamnosum NBRC 102515 = DSM 9628</name>
    <dbReference type="NCBI Taxonomy" id="1349767"/>
    <lineage>
        <taxon>Bacteria</taxon>
        <taxon>Pseudomonadati</taxon>
        <taxon>Pseudomonadota</taxon>
        <taxon>Betaproteobacteria</taxon>
        <taxon>Burkholderiales</taxon>
        <taxon>Oxalobacteraceae</taxon>
        <taxon>Janthinobacterium</taxon>
    </lineage>
</organism>
<evidence type="ECO:0000313" key="2">
    <source>
        <dbReference type="Proteomes" id="UP000027604"/>
    </source>
</evidence>
<dbReference type="Proteomes" id="UP000027604">
    <property type="component" value="Chromosome I"/>
</dbReference>
<gene>
    <name evidence="1" type="ORF">GJA_4810</name>
</gene>
<sequence length="50" mass="5697">MPFFAVFTVYSSKTTEKVHFSVCCPVRISDNYHEEISPKITLFVVLNCPA</sequence>
<dbReference type="KEGG" id="jag:GJA_4810"/>
<dbReference type="HOGENOM" id="CLU_3118712_0_0_4"/>
<reference evidence="1 2" key="1">
    <citation type="journal article" date="2015" name="Genome Announc.">
        <title>Genome Sequence of Mushroom Soft-Rot Pathogen Janthinobacterium agaricidamnosum.</title>
        <authorList>
            <person name="Graupner K."/>
            <person name="Lackner G."/>
            <person name="Hertweck C."/>
        </authorList>
    </citation>
    <scope>NUCLEOTIDE SEQUENCE [LARGE SCALE GENOMIC DNA]</scope>
    <source>
        <strain evidence="2">NBRC 102515 / DSM 9628</strain>
    </source>
</reference>
<dbReference type="STRING" id="1349767.GJA_4810"/>
<evidence type="ECO:0000313" key="1">
    <source>
        <dbReference type="EMBL" id="CDG85414.1"/>
    </source>
</evidence>
<dbReference type="AlphaFoldDB" id="W0V9A8"/>
<proteinExistence type="predicted"/>
<name>W0V9A8_9BURK</name>